<dbReference type="PANTHER" id="PTHR48111">
    <property type="entry name" value="REGULATOR OF RPOS"/>
    <property type="match status" value="1"/>
</dbReference>
<dbReference type="GO" id="GO:0032993">
    <property type="term" value="C:protein-DNA complex"/>
    <property type="evidence" value="ECO:0007669"/>
    <property type="project" value="TreeGrafter"/>
</dbReference>
<evidence type="ECO:0000256" key="2">
    <source>
        <dbReference type="ARBA" id="ARBA00023012"/>
    </source>
</evidence>
<gene>
    <name evidence="10" type="ORF">FTUN_8451</name>
</gene>
<evidence type="ECO:0000256" key="4">
    <source>
        <dbReference type="ARBA" id="ARBA00023125"/>
    </source>
</evidence>
<dbReference type="Pfam" id="PF00486">
    <property type="entry name" value="Trans_reg_C"/>
    <property type="match status" value="1"/>
</dbReference>
<dbReference type="PANTHER" id="PTHR48111:SF4">
    <property type="entry name" value="DNA-BINDING DUAL TRANSCRIPTIONAL REGULATOR OMPR"/>
    <property type="match status" value="1"/>
</dbReference>
<keyword evidence="3" id="KW-0805">Transcription regulation</keyword>
<evidence type="ECO:0000256" key="1">
    <source>
        <dbReference type="ARBA" id="ARBA00022553"/>
    </source>
</evidence>
<keyword evidence="2" id="KW-0902">Two-component regulatory system</keyword>
<dbReference type="EMBL" id="CP053452">
    <property type="protein sequence ID" value="QJX00813.1"/>
    <property type="molecule type" value="Genomic_DNA"/>
</dbReference>
<dbReference type="SMART" id="SM00448">
    <property type="entry name" value="REC"/>
    <property type="match status" value="1"/>
</dbReference>
<dbReference type="Pfam" id="PF00072">
    <property type="entry name" value="Response_reg"/>
    <property type="match status" value="1"/>
</dbReference>
<organism evidence="10 11">
    <name type="scientific">Frigoriglobus tundricola</name>
    <dbReference type="NCBI Taxonomy" id="2774151"/>
    <lineage>
        <taxon>Bacteria</taxon>
        <taxon>Pseudomonadati</taxon>
        <taxon>Planctomycetota</taxon>
        <taxon>Planctomycetia</taxon>
        <taxon>Gemmatales</taxon>
        <taxon>Gemmataceae</taxon>
        <taxon>Frigoriglobus</taxon>
    </lineage>
</organism>
<accession>A0A6M5Z6F6</accession>
<dbReference type="GO" id="GO:0005829">
    <property type="term" value="C:cytosol"/>
    <property type="evidence" value="ECO:0007669"/>
    <property type="project" value="TreeGrafter"/>
</dbReference>
<dbReference type="InterPro" id="IPR036388">
    <property type="entry name" value="WH-like_DNA-bd_sf"/>
</dbReference>
<dbReference type="SUPFAM" id="SSF52172">
    <property type="entry name" value="CheY-like"/>
    <property type="match status" value="1"/>
</dbReference>
<proteinExistence type="predicted"/>
<sequence length="236" mass="26286">MEWVKRGAPVLIAEDDQKTGTLVAAYLEREGFRTRLSHDGREALDMARSETPLLVILDLMLPGADGWEVCQTLRRDSDVPIVILSARQEELDRILGFTLGADDYVMKPFSPRELVARVKAILRRTRSQPLASKTRLSHGGLVLDLEKRVATLNNRRLALTPSEYCLLKTLMSSPGRVFERTELLTALYPDGEAVVDRVVDVHVGKLRQKIGDDPVRPSIILTVRGMGYQLAEAAAT</sequence>
<reference evidence="11" key="1">
    <citation type="submission" date="2020-05" db="EMBL/GenBank/DDBJ databases">
        <title>Frigoriglobus tundricola gen. nov., sp. nov., a psychrotolerant cellulolytic planctomycete of the family Gemmataceae with two divergent copies of 16S rRNA gene.</title>
        <authorList>
            <person name="Kulichevskaya I.S."/>
            <person name="Ivanova A.A."/>
            <person name="Naumoff D.G."/>
            <person name="Beletsky A.V."/>
            <person name="Rijpstra W.I.C."/>
            <person name="Sinninghe Damste J.S."/>
            <person name="Mardanov A.V."/>
            <person name="Ravin N.V."/>
            <person name="Dedysh S.N."/>
        </authorList>
    </citation>
    <scope>NUCLEOTIDE SEQUENCE [LARGE SCALE GENOMIC DNA]</scope>
    <source>
        <strain evidence="11">PL17</strain>
    </source>
</reference>
<evidence type="ECO:0000259" key="9">
    <source>
        <dbReference type="PROSITE" id="PS51755"/>
    </source>
</evidence>
<dbReference type="InterPro" id="IPR016032">
    <property type="entry name" value="Sig_transdc_resp-reg_C-effctor"/>
</dbReference>
<dbReference type="CDD" id="cd00383">
    <property type="entry name" value="trans_reg_C"/>
    <property type="match status" value="1"/>
</dbReference>
<feature type="domain" description="Response regulatory" evidence="8">
    <location>
        <begin position="9"/>
        <end position="122"/>
    </location>
</feature>
<dbReference type="Proteomes" id="UP000503447">
    <property type="component" value="Chromosome"/>
</dbReference>
<dbReference type="Gene3D" id="3.40.50.2300">
    <property type="match status" value="1"/>
</dbReference>
<dbReference type="InterPro" id="IPR011006">
    <property type="entry name" value="CheY-like_superfamily"/>
</dbReference>
<feature type="modified residue" description="4-aspartylphosphate" evidence="6">
    <location>
        <position position="58"/>
    </location>
</feature>
<evidence type="ECO:0000259" key="8">
    <source>
        <dbReference type="PROSITE" id="PS50110"/>
    </source>
</evidence>
<dbReference type="InterPro" id="IPR001867">
    <property type="entry name" value="OmpR/PhoB-type_DNA-bd"/>
</dbReference>
<dbReference type="PROSITE" id="PS50110">
    <property type="entry name" value="RESPONSE_REGULATORY"/>
    <property type="match status" value="1"/>
</dbReference>
<name>A0A6M5Z6F6_9BACT</name>
<keyword evidence="5" id="KW-0804">Transcription</keyword>
<evidence type="ECO:0000256" key="3">
    <source>
        <dbReference type="ARBA" id="ARBA00023015"/>
    </source>
</evidence>
<protein>
    <submittedName>
        <fullName evidence="10">Phosphate regulon transcriptional regulatory protein PhoB (SphR)</fullName>
    </submittedName>
</protein>
<evidence type="ECO:0000313" key="10">
    <source>
        <dbReference type="EMBL" id="QJX00813.1"/>
    </source>
</evidence>
<dbReference type="RefSeq" id="WP_171475486.1">
    <property type="nucleotide sequence ID" value="NZ_CP053452.2"/>
</dbReference>
<feature type="DNA-binding region" description="OmpR/PhoB-type" evidence="7">
    <location>
        <begin position="133"/>
        <end position="232"/>
    </location>
</feature>
<dbReference type="PROSITE" id="PS51755">
    <property type="entry name" value="OMPR_PHOB"/>
    <property type="match status" value="1"/>
</dbReference>
<evidence type="ECO:0000256" key="6">
    <source>
        <dbReference type="PROSITE-ProRule" id="PRU00169"/>
    </source>
</evidence>
<dbReference type="GO" id="GO:0000156">
    <property type="term" value="F:phosphorelay response regulator activity"/>
    <property type="evidence" value="ECO:0007669"/>
    <property type="project" value="TreeGrafter"/>
</dbReference>
<feature type="domain" description="OmpR/PhoB-type" evidence="9">
    <location>
        <begin position="133"/>
        <end position="232"/>
    </location>
</feature>
<keyword evidence="4 7" id="KW-0238">DNA-binding</keyword>
<dbReference type="FunFam" id="3.40.50.2300:FF:000001">
    <property type="entry name" value="DNA-binding response regulator PhoB"/>
    <property type="match status" value="1"/>
</dbReference>
<evidence type="ECO:0000256" key="7">
    <source>
        <dbReference type="PROSITE-ProRule" id="PRU01091"/>
    </source>
</evidence>
<keyword evidence="1 6" id="KW-0597">Phosphoprotein</keyword>
<evidence type="ECO:0000256" key="5">
    <source>
        <dbReference type="ARBA" id="ARBA00023163"/>
    </source>
</evidence>
<dbReference type="GO" id="GO:0000976">
    <property type="term" value="F:transcription cis-regulatory region binding"/>
    <property type="evidence" value="ECO:0007669"/>
    <property type="project" value="TreeGrafter"/>
</dbReference>
<evidence type="ECO:0000313" key="11">
    <source>
        <dbReference type="Proteomes" id="UP000503447"/>
    </source>
</evidence>
<dbReference type="SMART" id="SM00862">
    <property type="entry name" value="Trans_reg_C"/>
    <property type="match status" value="1"/>
</dbReference>
<dbReference type="KEGG" id="ftj:FTUN_8451"/>
<keyword evidence="11" id="KW-1185">Reference proteome</keyword>
<dbReference type="InterPro" id="IPR039420">
    <property type="entry name" value="WalR-like"/>
</dbReference>
<dbReference type="SUPFAM" id="SSF46894">
    <property type="entry name" value="C-terminal effector domain of the bipartite response regulators"/>
    <property type="match status" value="1"/>
</dbReference>
<dbReference type="Gene3D" id="6.10.250.690">
    <property type="match status" value="1"/>
</dbReference>
<dbReference type="Gene3D" id="1.10.10.10">
    <property type="entry name" value="Winged helix-like DNA-binding domain superfamily/Winged helix DNA-binding domain"/>
    <property type="match status" value="1"/>
</dbReference>
<dbReference type="AlphaFoldDB" id="A0A6M5Z6F6"/>
<dbReference type="GO" id="GO:0006355">
    <property type="term" value="P:regulation of DNA-templated transcription"/>
    <property type="evidence" value="ECO:0007669"/>
    <property type="project" value="InterPro"/>
</dbReference>
<dbReference type="InterPro" id="IPR001789">
    <property type="entry name" value="Sig_transdc_resp-reg_receiver"/>
</dbReference>